<reference evidence="1 2" key="1">
    <citation type="submission" date="2014-04" db="EMBL/GenBank/DDBJ databases">
        <title>Characterization and application of a salt tolerant electro-active bacterium.</title>
        <authorList>
            <person name="Yang L."/>
            <person name="Wei S."/>
            <person name="Tay Q.X.M."/>
        </authorList>
    </citation>
    <scope>NUCLEOTIDE SEQUENCE [LARGE SCALE GENOMIC DNA]</scope>
    <source>
        <strain evidence="1 2">LY1</strain>
    </source>
</reference>
<sequence>MNKSVIAIYGQAGRGKSATIREVANQLMNAFPNHLLQIINDGGDITYIIEINGVKIGIESQGDPNSRQPRSLADFVAVRCDIIICACRTSGMTRDAVADLYRNHQYEIIWTTNHHSWQKNQDQLHLISASEILELIKLIMNGQL</sequence>
<dbReference type="EMBL" id="JMIH01000026">
    <property type="protein sequence ID" value="KEO72257.1"/>
    <property type="molecule type" value="Genomic_DNA"/>
</dbReference>
<dbReference type="OrthoDB" id="5821096at2"/>
<dbReference type="AlphaFoldDB" id="A0A074LEP1"/>
<gene>
    <name evidence="1" type="ORF">EL17_18840</name>
</gene>
<dbReference type="SUPFAM" id="SSF52540">
    <property type="entry name" value="P-loop containing nucleoside triphosphate hydrolases"/>
    <property type="match status" value="1"/>
</dbReference>
<protein>
    <submittedName>
        <fullName evidence="1">Uncharacterized protein</fullName>
    </submittedName>
</protein>
<keyword evidence="2" id="KW-1185">Reference proteome</keyword>
<dbReference type="RefSeq" id="WP_035077992.1">
    <property type="nucleotide sequence ID" value="NZ_JMIH01000026.1"/>
</dbReference>
<evidence type="ECO:0000313" key="1">
    <source>
        <dbReference type="EMBL" id="KEO72257.1"/>
    </source>
</evidence>
<dbReference type="InterPro" id="IPR027417">
    <property type="entry name" value="P-loop_NTPase"/>
</dbReference>
<organism evidence="1 2">
    <name type="scientific">Anditalea andensis</name>
    <dbReference type="NCBI Taxonomy" id="1048983"/>
    <lineage>
        <taxon>Bacteria</taxon>
        <taxon>Pseudomonadati</taxon>
        <taxon>Bacteroidota</taxon>
        <taxon>Cytophagia</taxon>
        <taxon>Cytophagales</taxon>
        <taxon>Cytophagaceae</taxon>
        <taxon>Anditalea</taxon>
    </lineage>
</organism>
<dbReference type="eggNOG" id="ENOG5032YMY">
    <property type="taxonomic scope" value="Bacteria"/>
</dbReference>
<dbReference type="Proteomes" id="UP000027821">
    <property type="component" value="Unassembled WGS sequence"/>
</dbReference>
<evidence type="ECO:0000313" key="2">
    <source>
        <dbReference type="Proteomes" id="UP000027821"/>
    </source>
</evidence>
<comment type="caution">
    <text evidence="1">The sequence shown here is derived from an EMBL/GenBank/DDBJ whole genome shotgun (WGS) entry which is preliminary data.</text>
</comment>
<dbReference type="STRING" id="1048983.EL17_18840"/>
<name>A0A074LEP1_9BACT</name>
<accession>A0A074LEP1</accession>
<proteinExistence type="predicted"/>